<evidence type="ECO:0000313" key="1">
    <source>
        <dbReference type="EMBL" id="CUA86056.1"/>
    </source>
</evidence>
<protein>
    <submittedName>
        <fullName evidence="1">Uncharacterized protein</fullName>
    </submittedName>
</protein>
<organism evidence="1 2">
    <name type="scientific">Gulbenkiania indica</name>
    <dbReference type="NCBI Taxonomy" id="375574"/>
    <lineage>
        <taxon>Bacteria</taxon>
        <taxon>Pseudomonadati</taxon>
        <taxon>Pseudomonadota</taxon>
        <taxon>Betaproteobacteria</taxon>
        <taxon>Neisseriales</taxon>
        <taxon>Chromobacteriaceae</taxon>
        <taxon>Gulbenkiania</taxon>
    </lineage>
</organism>
<keyword evidence="2" id="KW-1185">Reference proteome</keyword>
<dbReference type="OrthoDB" id="9134578at2"/>
<dbReference type="Proteomes" id="UP000243535">
    <property type="component" value="Unassembled WGS sequence"/>
</dbReference>
<sequence>MQVKFLMPGDRIVDHRIDGQPVPLFVEAIQAAGRRFLVTFRSSHGLDSAIYPAEAYIAAVR</sequence>
<accession>A0A0K6H569</accession>
<proteinExistence type="predicted"/>
<dbReference type="EMBL" id="CYHA01000007">
    <property type="protein sequence ID" value="CUA86056.1"/>
    <property type="molecule type" value="Genomic_DNA"/>
</dbReference>
<name>A0A0K6H569_9NEIS</name>
<gene>
    <name evidence="1" type="ORF">Ga0061063_2563</name>
</gene>
<reference evidence="2" key="1">
    <citation type="submission" date="2015-08" db="EMBL/GenBank/DDBJ databases">
        <authorList>
            <person name="Varghese N."/>
        </authorList>
    </citation>
    <scope>NUCLEOTIDE SEQUENCE [LARGE SCALE GENOMIC DNA]</scope>
    <source>
        <strain evidence="2">DSM 17901</strain>
    </source>
</reference>
<evidence type="ECO:0000313" key="2">
    <source>
        <dbReference type="Proteomes" id="UP000243535"/>
    </source>
</evidence>
<dbReference type="RefSeq" id="WP_054285356.1">
    <property type="nucleotide sequence ID" value="NZ_CYHA01000007.1"/>
</dbReference>
<dbReference type="AlphaFoldDB" id="A0A0K6H569"/>